<dbReference type="RefSeq" id="XP_069210755.1">
    <property type="nucleotide sequence ID" value="XM_069350369.1"/>
</dbReference>
<accession>A0ABR3Q824</accession>
<organism evidence="2 3">
    <name type="scientific">Vanrija albida</name>
    <dbReference type="NCBI Taxonomy" id="181172"/>
    <lineage>
        <taxon>Eukaryota</taxon>
        <taxon>Fungi</taxon>
        <taxon>Dikarya</taxon>
        <taxon>Basidiomycota</taxon>
        <taxon>Agaricomycotina</taxon>
        <taxon>Tremellomycetes</taxon>
        <taxon>Trichosporonales</taxon>
        <taxon>Trichosporonaceae</taxon>
        <taxon>Vanrija</taxon>
    </lineage>
</organism>
<keyword evidence="3" id="KW-1185">Reference proteome</keyword>
<feature type="region of interest" description="Disordered" evidence="1">
    <location>
        <begin position="376"/>
        <end position="432"/>
    </location>
</feature>
<evidence type="ECO:0000313" key="2">
    <source>
        <dbReference type="EMBL" id="KAL1410811.1"/>
    </source>
</evidence>
<proteinExistence type="predicted"/>
<protein>
    <submittedName>
        <fullName evidence="2">Uncharacterized protein</fullName>
    </submittedName>
</protein>
<feature type="region of interest" description="Disordered" evidence="1">
    <location>
        <begin position="1"/>
        <end position="26"/>
    </location>
</feature>
<comment type="caution">
    <text evidence="2">The sequence shown here is derived from an EMBL/GenBank/DDBJ whole genome shotgun (WGS) entry which is preliminary data.</text>
</comment>
<evidence type="ECO:0000313" key="3">
    <source>
        <dbReference type="Proteomes" id="UP001565368"/>
    </source>
</evidence>
<evidence type="ECO:0000256" key="1">
    <source>
        <dbReference type="SAM" id="MobiDB-lite"/>
    </source>
</evidence>
<dbReference type="GeneID" id="95982797"/>
<dbReference type="EMBL" id="JBBXJM010000002">
    <property type="protein sequence ID" value="KAL1410811.1"/>
    <property type="molecule type" value="Genomic_DNA"/>
</dbReference>
<feature type="compositionally biased region" description="Low complexity" evidence="1">
    <location>
        <begin position="456"/>
        <end position="472"/>
    </location>
</feature>
<feature type="compositionally biased region" description="Basic and acidic residues" evidence="1">
    <location>
        <begin position="300"/>
        <end position="312"/>
    </location>
</feature>
<sequence length="593" mass="64030">MQAHPSAQRYASPPHPPPTVLITQQPAERPPLDLLYPASRGEYPLSAGLPCLALAVTKQTPQASFRSTPPSPSTFRLPVPALSIARVYALSRVYHPTSGSVVVASPAQYGTRVRRLMDPLLLHPAVHPAVVRIMPFLTRVSEFTDVDVAGPLGRLLESTLDLWPLLNPYMNVWNPAVMRYIHEFAGCLPPFWYKGLIECDGCAHDHGRAGSCLFVSFGPDAFESDTPALALRCLWCVNLRQPCRFSFRWRGGVARNVELHAMLRGPHGLVDIGDSVWWAGKATPLDWHPSEDGDALGLDLEGRRGREYRHGSETSTASAKESLPPVMVESALSSPTYPLSSPAHPATRDVNSSLRGSYHLDVAPLAPLIHFTPSSADWTPRERTPSIADSPQAAGPTRSMLPYRPPPLPAAKATPKPEMVHHTPTQGEPILRLSPLPSRVSPLDIAAPALIPPSPTSEESTPTDSSSGEPSPASVHNLPSPPLLLNISEFISFEAADDPLLLQSLHTAFESSARRSRDALGTTICAARNELNAHVDAASDVYFATVERACDDYKAKVVGALSSHKAQVERINAHIRALVGVEKGQGEGAEGAE</sequence>
<dbReference type="Proteomes" id="UP001565368">
    <property type="component" value="Unassembled WGS sequence"/>
</dbReference>
<reference evidence="2 3" key="1">
    <citation type="submission" date="2023-08" db="EMBL/GenBank/DDBJ databases">
        <title>Annotated Genome Sequence of Vanrija albida AlHP1.</title>
        <authorList>
            <person name="Herzog R."/>
        </authorList>
    </citation>
    <scope>NUCLEOTIDE SEQUENCE [LARGE SCALE GENOMIC DNA]</scope>
    <source>
        <strain evidence="2 3">AlHP1</strain>
    </source>
</reference>
<feature type="region of interest" description="Disordered" evidence="1">
    <location>
        <begin position="446"/>
        <end position="477"/>
    </location>
</feature>
<feature type="region of interest" description="Disordered" evidence="1">
    <location>
        <begin position="296"/>
        <end position="323"/>
    </location>
</feature>
<gene>
    <name evidence="2" type="ORF">Q8F55_001754</name>
</gene>
<name>A0ABR3Q824_9TREE</name>